<dbReference type="Gene3D" id="3.40.50.720">
    <property type="entry name" value="NAD(P)-binding Rossmann-like Domain"/>
    <property type="match status" value="1"/>
</dbReference>
<dbReference type="SUPFAM" id="SSF51735">
    <property type="entry name" value="NAD(P)-binding Rossmann-fold domains"/>
    <property type="match status" value="1"/>
</dbReference>
<feature type="domain" description="NAD-dependent epimerase/dehydratase" evidence="1">
    <location>
        <begin position="4"/>
        <end position="214"/>
    </location>
</feature>
<organism evidence="2 3">
    <name type="scientific">Celerinatantimonas yamalensis</name>
    <dbReference type="NCBI Taxonomy" id="559956"/>
    <lineage>
        <taxon>Bacteria</taxon>
        <taxon>Pseudomonadati</taxon>
        <taxon>Pseudomonadota</taxon>
        <taxon>Gammaproteobacteria</taxon>
        <taxon>Celerinatantimonadaceae</taxon>
        <taxon>Celerinatantimonas</taxon>
    </lineage>
</organism>
<name>A0ABW9GBA3_9GAMM</name>
<keyword evidence="3" id="KW-1185">Reference proteome</keyword>
<evidence type="ECO:0000313" key="3">
    <source>
        <dbReference type="Proteomes" id="UP001629953"/>
    </source>
</evidence>
<gene>
    <name evidence="2" type="ORF">ABUE30_18400</name>
</gene>
<dbReference type="Proteomes" id="UP001629953">
    <property type="component" value="Unassembled WGS sequence"/>
</dbReference>
<evidence type="ECO:0000259" key="1">
    <source>
        <dbReference type="Pfam" id="PF01370"/>
    </source>
</evidence>
<dbReference type="RefSeq" id="WP_408625300.1">
    <property type="nucleotide sequence ID" value="NZ_JBEQCT010000014.1"/>
</dbReference>
<dbReference type="InterPro" id="IPR050177">
    <property type="entry name" value="Lipid_A_modif_metabolic_enz"/>
</dbReference>
<dbReference type="InterPro" id="IPR036291">
    <property type="entry name" value="NAD(P)-bd_dom_sf"/>
</dbReference>
<comment type="caution">
    <text evidence="2">The sequence shown here is derived from an EMBL/GenBank/DDBJ whole genome shotgun (WGS) entry which is preliminary data.</text>
</comment>
<dbReference type="PANTHER" id="PTHR43245">
    <property type="entry name" value="BIFUNCTIONAL POLYMYXIN RESISTANCE PROTEIN ARNA"/>
    <property type="match status" value="1"/>
</dbReference>
<dbReference type="EMBL" id="JBEQCT010000014">
    <property type="protein sequence ID" value="MFM2487001.1"/>
    <property type="molecule type" value="Genomic_DNA"/>
</dbReference>
<proteinExistence type="predicted"/>
<dbReference type="Pfam" id="PF01370">
    <property type="entry name" value="Epimerase"/>
    <property type="match status" value="1"/>
</dbReference>
<dbReference type="CDD" id="cd08946">
    <property type="entry name" value="SDR_e"/>
    <property type="match status" value="1"/>
</dbReference>
<protein>
    <submittedName>
        <fullName evidence="2">NAD(P)-dependent oxidoreductase</fullName>
    </submittedName>
</protein>
<evidence type="ECO:0000313" key="2">
    <source>
        <dbReference type="EMBL" id="MFM2487001.1"/>
    </source>
</evidence>
<dbReference type="InterPro" id="IPR001509">
    <property type="entry name" value="Epimerase_deHydtase"/>
</dbReference>
<sequence length="300" mass="32396">MNKILMTGHLGLIGRHLSPLLSQLGYEVIGFDIADGTGDICNTWQLSQALNECCGVIHLAAVSRVVWAQNDPEKCWKTNALASEQLLKLAANSTHKPWVLVASSREVYGEPKTLPVTETMPLVPANIYGRSKLYMEDAALSARSAGINTAIVRLANVYGCTLDHEDRVLPAFSKNAALGVDLRVDGFEHLFDFTHVDDTVAGLVKAVTLLNEGEKQLPPIHLLPGHGTTLKEAAQIAITAANSSSTIIESASRTYDVTRFIGDPSRAKSLLGWHASVLPEQGIARLVDAYNKKLKLGAHS</sequence>
<reference evidence="2 3" key="1">
    <citation type="journal article" date="2013" name="Int. J. Syst. Evol. Microbiol.">
        <title>Celerinatantimonas yamalensis sp. nov., a cold-adapted diazotrophic bacterium from a cold permafrost brine.</title>
        <authorList>
            <person name="Shcherbakova V."/>
            <person name="Chuvilskaya N."/>
            <person name="Rivkina E."/>
            <person name="Demidov N."/>
            <person name="Uchaeva V."/>
            <person name="Suetin S."/>
            <person name="Suzina N."/>
            <person name="Gilichinsky D."/>
        </authorList>
    </citation>
    <scope>NUCLEOTIDE SEQUENCE [LARGE SCALE GENOMIC DNA]</scope>
    <source>
        <strain evidence="2 3">C7</strain>
    </source>
</reference>
<accession>A0ABW9GBA3</accession>